<dbReference type="InterPro" id="IPR025405">
    <property type="entry name" value="DUF4131"/>
</dbReference>
<keyword evidence="3 6" id="KW-0812">Transmembrane</keyword>
<protein>
    <submittedName>
        <fullName evidence="9">ComEC/Rec2 family competence protein</fullName>
    </submittedName>
</protein>
<dbReference type="EMBL" id="JAUFQS010000019">
    <property type="protein sequence ID" value="MDN3689175.1"/>
    <property type="molecule type" value="Genomic_DNA"/>
</dbReference>
<feature type="domain" description="DUF4131" evidence="8">
    <location>
        <begin position="32"/>
        <end position="185"/>
    </location>
</feature>
<comment type="caution">
    <text evidence="9">The sequence shown here is derived from an EMBL/GenBank/DDBJ whole genome shotgun (WGS) entry which is preliminary data.</text>
</comment>
<feature type="transmembrane region" description="Helical" evidence="6">
    <location>
        <begin position="480"/>
        <end position="502"/>
    </location>
</feature>
<feature type="transmembrane region" description="Helical" evidence="6">
    <location>
        <begin position="508"/>
        <end position="525"/>
    </location>
</feature>
<evidence type="ECO:0000256" key="1">
    <source>
        <dbReference type="ARBA" id="ARBA00004651"/>
    </source>
</evidence>
<keyword evidence="10" id="KW-1185">Reference proteome</keyword>
<evidence type="ECO:0000313" key="9">
    <source>
        <dbReference type="EMBL" id="MDN3689175.1"/>
    </source>
</evidence>
<accession>A0ABT8CBN8</accession>
<dbReference type="NCBIfam" id="TIGR00360">
    <property type="entry name" value="ComEC_N-term"/>
    <property type="match status" value="1"/>
</dbReference>
<keyword evidence="2" id="KW-1003">Cell membrane</keyword>
<feature type="transmembrane region" description="Helical" evidence="6">
    <location>
        <begin position="416"/>
        <end position="441"/>
    </location>
</feature>
<feature type="transmembrane region" description="Helical" evidence="6">
    <location>
        <begin position="288"/>
        <end position="304"/>
    </location>
</feature>
<comment type="subcellular location">
    <subcellularLocation>
        <location evidence="1">Cell membrane</location>
        <topology evidence="1">Multi-pass membrane protein</topology>
    </subcellularLocation>
</comment>
<dbReference type="Pfam" id="PF03772">
    <property type="entry name" value="Competence"/>
    <property type="match status" value="1"/>
</dbReference>
<evidence type="ECO:0000259" key="7">
    <source>
        <dbReference type="Pfam" id="PF03772"/>
    </source>
</evidence>
<dbReference type="Proteomes" id="UP001236663">
    <property type="component" value="Unassembled WGS sequence"/>
</dbReference>
<feature type="transmembrane region" description="Helical" evidence="6">
    <location>
        <begin position="333"/>
        <end position="355"/>
    </location>
</feature>
<evidence type="ECO:0000259" key="8">
    <source>
        <dbReference type="Pfam" id="PF13567"/>
    </source>
</evidence>
<feature type="transmembrane region" description="Helical" evidence="6">
    <location>
        <begin position="7"/>
        <end position="25"/>
    </location>
</feature>
<dbReference type="PANTHER" id="PTHR30619:SF1">
    <property type="entry name" value="RECOMBINATION PROTEIN 2"/>
    <property type="match status" value="1"/>
</dbReference>
<dbReference type="Pfam" id="PF13567">
    <property type="entry name" value="DUF4131"/>
    <property type="match status" value="1"/>
</dbReference>
<evidence type="ECO:0000256" key="5">
    <source>
        <dbReference type="ARBA" id="ARBA00023136"/>
    </source>
</evidence>
<keyword evidence="5 6" id="KW-0472">Membrane</keyword>
<feature type="transmembrane region" description="Helical" evidence="6">
    <location>
        <begin position="361"/>
        <end position="380"/>
    </location>
</feature>
<reference evidence="10" key="1">
    <citation type="journal article" date="2019" name="Int. J. Syst. Evol. Microbiol.">
        <title>The Global Catalogue of Microorganisms (GCM) 10K type strain sequencing project: providing services to taxonomists for standard genome sequencing and annotation.</title>
        <authorList>
            <consortium name="The Broad Institute Genomics Platform"/>
            <consortium name="The Broad Institute Genome Sequencing Center for Infectious Disease"/>
            <person name="Wu L."/>
            <person name="Ma J."/>
        </authorList>
    </citation>
    <scope>NUCLEOTIDE SEQUENCE [LARGE SCALE GENOMIC DNA]</scope>
    <source>
        <strain evidence="10">CECT 7706</strain>
    </source>
</reference>
<evidence type="ECO:0000256" key="4">
    <source>
        <dbReference type="ARBA" id="ARBA00022989"/>
    </source>
</evidence>
<feature type="transmembrane region" description="Helical" evidence="6">
    <location>
        <begin position="387"/>
        <end position="410"/>
    </location>
</feature>
<keyword evidence="4 6" id="KW-1133">Transmembrane helix</keyword>
<name>A0ABT8CBN8_9BACT</name>
<proteinExistence type="predicted"/>
<evidence type="ECO:0000313" key="10">
    <source>
        <dbReference type="Proteomes" id="UP001236663"/>
    </source>
</evidence>
<feature type="transmembrane region" description="Helical" evidence="6">
    <location>
        <begin position="31"/>
        <end position="52"/>
    </location>
</feature>
<dbReference type="InterPro" id="IPR052159">
    <property type="entry name" value="Competence_DNA_uptake"/>
</dbReference>
<gene>
    <name evidence="9" type="ORF">QWZ15_15160</name>
</gene>
<evidence type="ECO:0000256" key="6">
    <source>
        <dbReference type="SAM" id="Phobius"/>
    </source>
</evidence>
<evidence type="ECO:0000256" key="3">
    <source>
        <dbReference type="ARBA" id="ARBA00022692"/>
    </source>
</evidence>
<sequence length="658" mass="75074">MKFNEFPFVRYTIFFVFGVLVYPYSNQMLPGRLLIALIVFLVLYTGLVLSYTPKARKSLYFLVPAIAYSNLVLMGMFVASIRDVYHDPDHLVHFSGISEYLAEVKDLDQPKPKSIANLVEVYAVRTQSGWQKANGKVQIYHRSASQLMPGSLLLIDGTPEKIPSSKNPEAFDYASFMSQKRIYYSDFIGSDFKLLHVGELPPWHAGIVSLRQFLEGKVLRFVEDDASAQIAKALLLGQKKDLDEDIGEAYATAGAMHILAVSGLHVGIIYGFFFLFFKPQKAKKFKRVLFLSLVVLLIWLYAAITGFSPSVLRAAAMFTFISVAQMKSRNPSIFNPLALSAMVLLVYDPFLVYAVGFQLSYTALLGILLFQPLIASLWSPDSRYLRYLWDISSVGLAAQLATFPLAIHYFHVFPTYFFLSNLLAIPGAFIIMSLGLTFLLLSYWSVPASFLGSLVNESIRLLNEGIFSFQKLPFAKLEFLYFRLPEMILIWSLLFCTYQLLIQRKKQQVLWVISVLVLLGFYRIFETWEKARQHYLLVYEVDQGLAIDYVCGEQVFEAMVEVEPDDFRYQILPHRIKQTGTNVGKLLVRDEDEFIHLELPGGKVLKLEKQTFRPKPDDAFKMHFWSAGKWREYQPSAFANSLPEAALKITFNNQLTFL</sequence>
<evidence type="ECO:0000256" key="2">
    <source>
        <dbReference type="ARBA" id="ARBA00022475"/>
    </source>
</evidence>
<feature type="domain" description="ComEC/Rec2-related protein" evidence="7">
    <location>
        <begin position="234"/>
        <end position="500"/>
    </location>
</feature>
<dbReference type="InterPro" id="IPR004477">
    <property type="entry name" value="ComEC_N"/>
</dbReference>
<dbReference type="PANTHER" id="PTHR30619">
    <property type="entry name" value="DNA INTERNALIZATION/COMPETENCE PROTEIN COMEC/REC2"/>
    <property type="match status" value="1"/>
</dbReference>
<feature type="transmembrane region" description="Helical" evidence="6">
    <location>
        <begin position="249"/>
        <end position="276"/>
    </location>
</feature>
<dbReference type="RefSeq" id="WP_163387019.1">
    <property type="nucleotide sequence ID" value="NZ_JAUFQS010000019.1"/>
</dbReference>
<organism evidence="9 10">
    <name type="scientific">Cyclobacterium jeungdonense</name>
    <dbReference type="NCBI Taxonomy" id="708087"/>
    <lineage>
        <taxon>Bacteria</taxon>
        <taxon>Pseudomonadati</taxon>
        <taxon>Bacteroidota</taxon>
        <taxon>Cytophagia</taxon>
        <taxon>Cytophagales</taxon>
        <taxon>Cyclobacteriaceae</taxon>
        <taxon>Cyclobacterium</taxon>
    </lineage>
</organism>
<feature type="transmembrane region" description="Helical" evidence="6">
    <location>
        <begin position="59"/>
        <end position="81"/>
    </location>
</feature>